<dbReference type="InterPro" id="IPR035965">
    <property type="entry name" value="PAS-like_dom_sf"/>
</dbReference>
<evidence type="ECO:0000259" key="5">
    <source>
        <dbReference type="PROSITE" id="PS50883"/>
    </source>
</evidence>
<keyword evidence="8" id="KW-1185">Reference proteome</keyword>
<keyword evidence="2" id="KW-0472">Membrane</keyword>
<dbReference type="PANTHER" id="PTHR44757">
    <property type="entry name" value="DIGUANYLATE CYCLASE DGCP"/>
    <property type="match status" value="1"/>
</dbReference>
<dbReference type="CDD" id="cd01949">
    <property type="entry name" value="GGDEF"/>
    <property type="match status" value="1"/>
</dbReference>
<dbReference type="InterPro" id="IPR000160">
    <property type="entry name" value="GGDEF_dom"/>
</dbReference>
<feature type="domain" description="GGDEF" evidence="6">
    <location>
        <begin position="706"/>
        <end position="839"/>
    </location>
</feature>
<dbReference type="SUPFAM" id="SSF141868">
    <property type="entry name" value="EAL domain-like"/>
    <property type="match status" value="1"/>
</dbReference>
<dbReference type="InterPro" id="IPR035919">
    <property type="entry name" value="EAL_sf"/>
</dbReference>
<dbReference type="InterPro" id="IPR052155">
    <property type="entry name" value="Biofilm_reg_signaling"/>
</dbReference>
<evidence type="ECO:0000259" key="6">
    <source>
        <dbReference type="PROSITE" id="PS50887"/>
    </source>
</evidence>
<feature type="coiled-coil region" evidence="1">
    <location>
        <begin position="57"/>
        <end position="88"/>
    </location>
</feature>
<comment type="caution">
    <text evidence="7">The sequence shown here is derived from an EMBL/GenBank/DDBJ whole genome shotgun (WGS) entry which is preliminary data.</text>
</comment>
<evidence type="ECO:0000313" key="7">
    <source>
        <dbReference type="EMBL" id="MBD9356038.1"/>
    </source>
</evidence>
<evidence type="ECO:0000256" key="1">
    <source>
        <dbReference type="SAM" id="Coils"/>
    </source>
</evidence>
<dbReference type="Pfam" id="PF00563">
    <property type="entry name" value="EAL"/>
    <property type="match status" value="1"/>
</dbReference>
<dbReference type="Gene3D" id="3.20.20.450">
    <property type="entry name" value="EAL domain"/>
    <property type="match status" value="1"/>
</dbReference>
<dbReference type="Gene3D" id="3.30.450.20">
    <property type="entry name" value="PAS domain"/>
    <property type="match status" value="3"/>
</dbReference>
<keyword evidence="1" id="KW-0175">Coiled coil</keyword>
<dbReference type="InterPro" id="IPR001633">
    <property type="entry name" value="EAL_dom"/>
</dbReference>
<evidence type="ECO:0000259" key="4">
    <source>
        <dbReference type="PROSITE" id="PS50113"/>
    </source>
</evidence>
<dbReference type="Pfam" id="PF00989">
    <property type="entry name" value="PAS"/>
    <property type="match status" value="1"/>
</dbReference>
<feature type="domain" description="EAL" evidence="5">
    <location>
        <begin position="848"/>
        <end position="1102"/>
    </location>
</feature>
<dbReference type="Pfam" id="PF08447">
    <property type="entry name" value="PAS_3"/>
    <property type="match status" value="1"/>
</dbReference>
<name>A0ABR9CYT6_9GAMM</name>
<dbReference type="InterPro" id="IPR029787">
    <property type="entry name" value="Nucleotide_cyclase"/>
</dbReference>
<feature type="transmembrane region" description="Helical" evidence="2">
    <location>
        <begin position="341"/>
        <end position="360"/>
    </location>
</feature>
<evidence type="ECO:0000259" key="3">
    <source>
        <dbReference type="PROSITE" id="PS50112"/>
    </source>
</evidence>
<evidence type="ECO:0000313" key="8">
    <source>
        <dbReference type="Proteomes" id="UP000652176"/>
    </source>
</evidence>
<dbReference type="PROSITE" id="PS50887">
    <property type="entry name" value="GGDEF"/>
    <property type="match status" value="1"/>
</dbReference>
<dbReference type="NCBIfam" id="TIGR00229">
    <property type="entry name" value="sensory_box"/>
    <property type="match status" value="2"/>
</dbReference>
<dbReference type="PROSITE" id="PS50113">
    <property type="entry name" value="PAC"/>
    <property type="match status" value="1"/>
</dbReference>
<proteinExistence type="predicted"/>
<dbReference type="SMART" id="SM00091">
    <property type="entry name" value="PAS"/>
    <property type="match status" value="2"/>
</dbReference>
<dbReference type="SMART" id="SM00052">
    <property type="entry name" value="EAL"/>
    <property type="match status" value="1"/>
</dbReference>
<dbReference type="SUPFAM" id="SSF55073">
    <property type="entry name" value="Nucleotide cyclase"/>
    <property type="match status" value="1"/>
</dbReference>
<dbReference type="InterPro" id="IPR000700">
    <property type="entry name" value="PAS-assoc_C"/>
</dbReference>
<dbReference type="InterPro" id="IPR013767">
    <property type="entry name" value="PAS_fold"/>
</dbReference>
<keyword evidence="2" id="KW-0812">Transmembrane</keyword>
<dbReference type="SMART" id="SM00267">
    <property type="entry name" value="GGDEF"/>
    <property type="match status" value="1"/>
</dbReference>
<evidence type="ECO:0000256" key="2">
    <source>
        <dbReference type="SAM" id="Phobius"/>
    </source>
</evidence>
<dbReference type="Proteomes" id="UP000652176">
    <property type="component" value="Unassembled WGS sequence"/>
</dbReference>
<accession>A0ABR9CYT6</accession>
<dbReference type="PROSITE" id="PS50883">
    <property type="entry name" value="EAL"/>
    <property type="match status" value="1"/>
</dbReference>
<dbReference type="Gene3D" id="3.30.70.270">
    <property type="match status" value="1"/>
</dbReference>
<dbReference type="EMBL" id="JACXSS010000001">
    <property type="protein sequence ID" value="MBD9356038.1"/>
    <property type="molecule type" value="Genomic_DNA"/>
</dbReference>
<dbReference type="SUPFAM" id="SSF55785">
    <property type="entry name" value="PYP-like sensor domain (PAS domain)"/>
    <property type="match status" value="2"/>
</dbReference>
<dbReference type="CDD" id="cd01948">
    <property type="entry name" value="EAL"/>
    <property type="match status" value="1"/>
</dbReference>
<reference evidence="7 8" key="1">
    <citation type="submission" date="2020-09" db="EMBL/GenBank/DDBJ databases">
        <title>Methylomonas albis sp. nov. and Methylomonas fluvii sp. nov.: Two cold-adapted methanotrophs from the River Elbe and an amended description of Methylovulum psychrotolerans strain Eb1.</title>
        <authorList>
            <person name="Bussmann I.K."/>
            <person name="Klings K.-W."/>
            <person name="Warnstedt J."/>
            <person name="Hoppert M."/>
            <person name="Saborowski A."/>
            <person name="Horn F."/>
            <person name="Liebner S."/>
        </authorList>
    </citation>
    <scope>NUCLEOTIDE SEQUENCE [LARGE SCALE GENOMIC DNA]</scope>
    <source>
        <strain evidence="7 8">EbA</strain>
    </source>
</reference>
<dbReference type="InterPro" id="IPR000014">
    <property type="entry name" value="PAS"/>
</dbReference>
<dbReference type="Pfam" id="PF00990">
    <property type="entry name" value="GGDEF"/>
    <property type="match status" value="1"/>
</dbReference>
<dbReference type="InterPro" id="IPR043128">
    <property type="entry name" value="Rev_trsase/Diguanyl_cyclase"/>
</dbReference>
<keyword evidence="2" id="KW-1133">Transmembrane helix</keyword>
<dbReference type="PANTHER" id="PTHR44757:SF2">
    <property type="entry name" value="BIOFILM ARCHITECTURE MAINTENANCE PROTEIN MBAA"/>
    <property type="match status" value="1"/>
</dbReference>
<dbReference type="InterPro" id="IPR013655">
    <property type="entry name" value="PAS_fold_3"/>
</dbReference>
<sequence>MKDTPSPAEQTMLSEAVAPSFTRVLISNIVGLVMLLGLALLIGMTWQSVTSTEETTRREVKETLDRATERLQTLIRAAEMTAESAERAALSPEVTGATLQSTLQYSLAAFEQRPELSYLGISLAASGEYGALERTANGEILLWLFPGNRTEGPLARKFILTEQGFVLHQQLYNQYYDPRSDAFYEAALRSPSGDTWVPAYRWAAPFTGNEPLWGFSYGKALKDAGGRLIGVLDADFDIPALNSFLRAIGTEYHSRFQILELGAAPRLIGDPLQVGRAPLPLPAELNPLLNFVGELFLDRMVLEGEQRWVAARRMPLKGGMSWLVITSRKVSYIEDMLRRQLIQVGGMGVAITAGLVLVSMRMARRFGKPLAVLERRVAGIGHTELEAPAAATFATNEFRETQILGEALDHMAVAVKQLLEAKEQQAASLALKGAIFDSTHTAIFSLDHQLTVIEWNAAAERLFGLAREYILGKNITDAVFAPDGRADWAEILSTTDSGAFQFLGAQGVFDAELRVAAFRRNGLEVRTLFLNDISERKRADAALRESLARFHAATRATGDVVWDWDFASNEIWWSENFQIVFGYTADEILPSFDFWARRIHPDDRDRVVAHLQATVAGSANNWSEEYRFRRKDGSYADLFDRGQLLCDDTGRGVRMIGAIQDITARKQAELQIRYLATYDGLTGLPNRDLIQDRIAQAIAHARRAGSQLALLYLDLDRFKVVNDGYGHPFGDAVLKVAAERLGSLIRDGDTVSRLGGDEFLILLTDLNKDSDAYFLAQKVVQHLDCPLLVQGRNIHLSVSVGVSVFPQDGETAEALIDNADVAMYRAKDLGRNTCQFFTREMSEETLRRVNIETRLREALAAGQFQLVYQPKVNLKNGQISGCEALLRWQHPEMGVVSPAQFIPIAEDSGLIVPIGDWVLRAACAQAKAWTDAGLPPVCVAVNISARQFLQQDVISWVMNTLQDTGLPASQLELELTESLIAQDVEKVIATFTQLRSAGVKLSIDDFGTGYSSLSYLKRFRVDTLKIDQSFVRDMLTDPEDATIVLAVIALAHNLEFKVIAEGVETEPHCQFLREHHCDEIQGYYFSKPLPASAFEALLRTGKRLV</sequence>
<dbReference type="RefSeq" id="WP_192374431.1">
    <property type="nucleotide sequence ID" value="NZ_CAJHIV010000001.1"/>
</dbReference>
<dbReference type="NCBIfam" id="TIGR00254">
    <property type="entry name" value="GGDEF"/>
    <property type="match status" value="1"/>
</dbReference>
<feature type="transmembrane region" description="Helical" evidence="2">
    <location>
        <begin position="20"/>
        <end position="42"/>
    </location>
</feature>
<dbReference type="PROSITE" id="PS50112">
    <property type="entry name" value="PAS"/>
    <property type="match status" value="2"/>
</dbReference>
<gene>
    <name evidence="7" type="ORF">IE877_09070</name>
</gene>
<protein>
    <submittedName>
        <fullName evidence="7">EAL domain-containing protein</fullName>
    </submittedName>
</protein>
<dbReference type="CDD" id="cd00130">
    <property type="entry name" value="PAS"/>
    <property type="match status" value="2"/>
</dbReference>
<feature type="domain" description="PAS" evidence="3">
    <location>
        <begin position="546"/>
        <end position="618"/>
    </location>
</feature>
<feature type="domain" description="PAC" evidence="4">
    <location>
        <begin position="622"/>
        <end position="674"/>
    </location>
</feature>
<feature type="domain" description="PAS" evidence="3">
    <location>
        <begin position="435"/>
        <end position="499"/>
    </location>
</feature>
<dbReference type="InterPro" id="IPR001610">
    <property type="entry name" value="PAC"/>
</dbReference>
<organism evidence="7 8">
    <name type="scientific">Methylomonas albis</name>
    <dbReference type="NCBI Taxonomy" id="1854563"/>
    <lineage>
        <taxon>Bacteria</taxon>
        <taxon>Pseudomonadati</taxon>
        <taxon>Pseudomonadota</taxon>
        <taxon>Gammaproteobacteria</taxon>
        <taxon>Methylococcales</taxon>
        <taxon>Methylococcaceae</taxon>
        <taxon>Methylomonas</taxon>
    </lineage>
</organism>
<dbReference type="SMART" id="SM00086">
    <property type="entry name" value="PAC"/>
    <property type="match status" value="2"/>
</dbReference>
<dbReference type="Gene3D" id="2.10.70.100">
    <property type="match status" value="1"/>
</dbReference>